<sequence length="81" mass="9309">MKKALPSSLVGWFLGYAEKLERPRLFKWICVLFLVDLLVIDPLPFIDEILLMLLTLYLARCKRESAAADAAQEQQSQTLKK</sequence>
<evidence type="ECO:0000313" key="1">
    <source>
        <dbReference type="EMBL" id="GAA5525636.1"/>
    </source>
</evidence>
<dbReference type="Proteomes" id="UP001408594">
    <property type="component" value="Unassembled WGS sequence"/>
</dbReference>
<evidence type="ECO:0000313" key="2">
    <source>
        <dbReference type="Proteomes" id="UP001408594"/>
    </source>
</evidence>
<comment type="caution">
    <text evidence="1">The sequence shown here is derived from an EMBL/GenBank/DDBJ whole genome shotgun (WGS) entry which is preliminary data.</text>
</comment>
<gene>
    <name evidence="1" type="ORF">Maes01_02208</name>
</gene>
<protein>
    <recommendedName>
        <fullName evidence="3">DUF1232 domain-containing protein</fullName>
    </recommendedName>
</protein>
<reference evidence="1 2" key="1">
    <citation type="submission" date="2024-02" db="EMBL/GenBank/DDBJ databases">
        <title>Microbulbifer aestuariivivens NBRC 112533.</title>
        <authorList>
            <person name="Ichikawa N."/>
            <person name="Katano-Makiyama Y."/>
            <person name="Hidaka K."/>
        </authorList>
    </citation>
    <scope>NUCLEOTIDE SEQUENCE [LARGE SCALE GENOMIC DNA]</scope>
    <source>
        <strain evidence="1 2">NBRC 112533</strain>
    </source>
</reference>
<keyword evidence="2" id="KW-1185">Reference proteome</keyword>
<evidence type="ECO:0008006" key="3">
    <source>
        <dbReference type="Google" id="ProtNLM"/>
    </source>
</evidence>
<accession>A0ABP9WT45</accession>
<dbReference type="RefSeq" id="WP_345551490.1">
    <property type="nucleotide sequence ID" value="NZ_BAABRT010000018.1"/>
</dbReference>
<proteinExistence type="predicted"/>
<organism evidence="1 2">
    <name type="scientific">Microbulbifer aestuariivivens</name>
    <dbReference type="NCBI Taxonomy" id="1908308"/>
    <lineage>
        <taxon>Bacteria</taxon>
        <taxon>Pseudomonadati</taxon>
        <taxon>Pseudomonadota</taxon>
        <taxon>Gammaproteobacteria</taxon>
        <taxon>Cellvibrionales</taxon>
        <taxon>Microbulbiferaceae</taxon>
        <taxon>Microbulbifer</taxon>
    </lineage>
</organism>
<dbReference type="EMBL" id="BAABRT010000018">
    <property type="protein sequence ID" value="GAA5525636.1"/>
    <property type="molecule type" value="Genomic_DNA"/>
</dbReference>
<dbReference type="Pfam" id="PF19611">
    <property type="entry name" value="DUF6116"/>
    <property type="match status" value="1"/>
</dbReference>
<name>A0ABP9WT45_9GAMM</name>
<dbReference type="InterPro" id="IPR046119">
    <property type="entry name" value="DUF6116"/>
</dbReference>